<dbReference type="InterPro" id="IPR008795">
    <property type="entry name" value="Prominin"/>
</dbReference>
<keyword evidence="10" id="KW-1185">Reference proteome</keyword>
<reference evidence="9 10" key="1">
    <citation type="journal article" date="2022" name="Allergy">
        <title>Genome assembly and annotation of Periplaneta americana reveal a comprehensive cockroach allergen profile.</title>
        <authorList>
            <person name="Wang L."/>
            <person name="Xiong Q."/>
            <person name="Saelim N."/>
            <person name="Wang L."/>
            <person name="Nong W."/>
            <person name="Wan A.T."/>
            <person name="Shi M."/>
            <person name="Liu X."/>
            <person name="Cao Q."/>
            <person name="Hui J.H.L."/>
            <person name="Sookrung N."/>
            <person name="Leung T.F."/>
            <person name="Tungtrongchitr A."/>
            <person name="Tsui S.K.W."/>
        </authorList>
    </citation>
    <scope>NUCLEOTIDE SEQUENCE [LARGE SCALE GENOMIC DNA]</scope>
    <source>
        <strain evidence="9">PWHHKU_190912</strain>
    </source>
</reference>
<evidence type="ECO:0000256" key="4">
    <source>
        <dbReference type="ARBA" id="ARBA00022989"/>
    </source>
</evidence>
<sequence length="1016" mass="112627">MSAERVLALGSPVLEFPEVPVGESFRIQDLGLSDGLFAFRYISRFLSWIQPHDFPVELLRDALWSRMTVLELIAQSLRVEAGFVACLVIGALLAVGAPCVLLTHVCCRLLQARAWTGQPGGCALTCRRCSLVFAVQLVLLLLAAGVVAMFVTNQQVARAVQHTPGVVHAALSDVTTFLRNSQQQLRFVVTKSLDRAADAASADLDVQTKLRLGSSVTWISLVNLRRKSSTLRVHNTAADCSSRIGAPDMPTLISADELMAAQTADEELQHLLQSDSTSLQLTKIPLTESKEEIYCDVSTQVIRPHIPPCLRKKVFDNIHNLSHPSDVEELLGRPIQEELAAETGVDVAMDALVDVGLEARSLSGKVDLLLASCAEARQAMAEARQSLADLRLQVEAFRRQCPSRMRPLCDTIDATGLDIVLRLDAVSKPSPHPKIFFFRVHENTQMIRITELYMICDREISVWCNALQSEPLSVVAWNQRGPGYVPGESPSTQFVCESTKRQEWVLQDHDEQVADQPYPRHVRWATCLLAGDELLAALRDLRGSNLSAATQQARGEFQLIPQRMGQATRGAVAGVRGQLARRRDALHDAVWALDVVARDLSYRVESARADVLQAVDALEGVEEWRWLTGLGAALLVLLVWLLLVSGLSCGCCGSPRRAATTLLVSLVLVSLLSVVLWGVALSALLVGGHGEVFVCRPLYDEPQYSALTRLVDHPGVLFQHRGGFFSNLLYGNATLDVPVRDVLQACKDNSSTYTAFRLQQVLDVDTATDHRRWDTLHSELRGLQVDLSDLQLLTPDLQRHLQALLHATAVNLTRHRIQITGQVTGKDLSSFADQMTSVANQITDRATLSRLDTLATSTRQLVATHVQPLEQRKEDLVYQLTALEMQMMPLQRQVNQSLSHLKTIQYFINNQGSNIAYEKSANYTDRIVSYLDQYRAHVLNATQHGVAPCRPVWDLYHNMRLLFCRHGMDPLNGFWFATVWCLLLFLVATPLCLKLVGHYKQLARSGSGLLHSRSSE</sequence>
<gene>
    <name evidence="9" type="ORF">ANN_07340</name>
</gene>
<keyword evidence="7" id="KW-0175">Coiled coil</keyword>
<protein>
    <submittedName>
        <fullName evidence="9">Uncharacterized protein</fullName>
    </submittedName>
</protein>
<evidence type="ECO:0000256" key="5">
    <source>
        <dbReference type="ARBA" id="ARBA00023136"/>
    </source>
</evidence>
<keyword evidence="4 8" id="KW-1133">Transmembrane helix</keyword>
<evidence type="ECO:0000256" key="2">
    <source>
        <dbReference type="ARBA" id="ARBA00006058"/>
    </source>
</evidence>
<feature type="transmembrane region" description="Helical" evidence="8">
    <location>
        <begin position="974"/>
        <end position="996"/>
    </location>
</feature>
<keyword evidence="5 8" id="KW-0472">Membrane</keyword>
<evidence type="ECO:0000256" key="3">
    <source>
        <dbReference type="ARBA" id="ARBA00022692"/>
    </source>
</evidence>
<evidence type="ECO:0000313" key="10">
    <source>
        <dbReference type="Proteomes" id="UP001148838"/>
    </source>
</evidence>
<feature type="transmembrane region" description="Helical" evidence="8">
    <location>
        <begin position="626"/>
        <end position="650"/>
    </location>
</feature>
<feature type="coiled-coil region" evidence="7">
    <location>
        <begin position="373"/>
        <end position="400"/>
    </location>
</feature>
<comment type="subcellular location">
    <subcellularLocation>
        <location evidence="1">Membrane</location>
        <topology evidence="1">Multi-pass membrane protein</topology>
    </subcellularLocation>
</comment>
<name>A0ABQ8SZL8_PERAM</name>
<feature type="transmembrane region" description="Helical" evidence="8">
    <location>
        <begin position="81"/>
        <end position="110"/>
    </location>
</feature>
<feature type="transmembrane region" description="Helical" evidence="8">
    <location>
        <begin position="131"/>
        <end position="151"/>
    </location>
</feature>
<dbReference type="Pfam" id="PF05478">
    <property type="entry name" value="Prominin"/>
    <property type="match status" value="2"/>
</dbReference>
<proteinExistence type="inferred from homology"/>
<evidence type="ECO:0000256" key="7">
    <source>
        <dbReference type="SAM" id="Coils"/>
    </source>
</evidence>
<dbReference type="Proteomes" id="UP001148838">
    <property type="component" value="Unassembled WGS sequence"/>
</dbReference>
<dbReference type="EMBL" id="JAJSOF020000017">
    <property type="protein sequence ID" value="KAJ4439221.1"/>
    <property type="molecule type" value="Genomic_DNA"/>
</dbReference>
<keyword evidence="3 8" id="KW-0812">Transmembrane</keyword>
<accession>A0ABQ8SZL8</accession>
<evidence type="ECO:0000256" key="1">
    <source>
        <dbReference type="ARBA" id="ARBA00004141"/>
    </source>
</evidence>
<evidence type="ECO:0000313" key="9">
    <source>
        <dbReference type="EMBL" id="KAJ4439221.1"/>
    </source>
</evidence>
<evidence type="ECO:0000256" key="8">
    <source>
        <dbReference type="SAM" id="Phobius"/>
    </source>
</evidence>
<dbReference type="PANTHER" id="PTHR22730">
    <property type="entry name" value="PROMININ PROM PROTEIN"/>
    <property type="match status" value="1"/>
</dbReference>
<comment type="similarity">
    <text evidence="2">Belongs to the prominin family.</text>
</comment>
<evidence type="ECO:0000256" key="6">
    <source>
        <dbReference type="ARBA" id="ARBA00023180"/>
    </source>
</evidence>
<comment type="caution">
    <text evidence="9">The sequence shown here is derived from an EMBL/GenBank/DDBJ whole genome shotgun (WGS) entry which is preliminary data.</text>
</comment>
<dbReference type="PANTHER" id="PTHR22730:SF1">
    <property type="entry name" value="PROMININ-LIKE PROTEIN"/>
    <property type="match status" value="1"/>
</dbReference>
<keyword evidence="6" id="KW-0325">Glycoprotein</keyword>
<organism evidence="9 10">
    <name type="scientific">Periplaneta americana</name>
    <name type="common">American cockroach</name>
    <name type="synonym">Blatta americana</name>
    <dbReference type="NCBI Taxonomy" id="6978"/>
    <lineage>
        <taxon>Eukaryota</taxon>
        <taxon>Metazoa</taxon>
        <taxon>Ecdysozoa</taxon>
        <taxon>Arthropoda</taxon>
        <taxon>Hexapoda</taxon>
        <taxon>Insecta</taxon>
        <taxon>Pterygota</taxon>
        <taxon>Neoptera</taxon>
        <taxon>Polyneoptera</taxon>
        <taxon>Dictyoptera</taxon>
        <taxon>Blattodea</taxon>
        <taxon>Blattoidea</taxon>
        <taxon>Blattidae</taxon>
        <taxon>Blattinae</taxon>
        <taxon>Periplaneta</taxon>
    </lineage>
</organism>
<feature type="transmembrane region" description="Helical" evidence="8">
    <location>
        <begin position="662"/>
        <end position="686"/>
    </location>
</feature>